<feature type="domain" description="Glycosyltransferase 2-like" evidence="2">
    <location>
        <begin position="9"/>
        <end position="132"/>
    </location>
</feature>
<dbReference type="InterPro" id="IPR029044">
    <property type="entry name" value="Nucleotide-diphossugar_trans"/>
</dbReference>
<keyword evidence="4" id="KW-1185">Reference proteome</keyword>
<dbReference type="Proteomes" id="UP000751852">
    <property type="component" value="Unassembled WGS sequence"/>
</dbReference>
<organism evidence="3 4">
    <name type="scientific">Staphylococcus canis</name>
    <dbReference type="NCBI Taxonomy" id="2724942"/>
    <lineage>
        <taxon>Bacteria</taxon>
        <taxon>Bacillati</taxon>
        <taxon>Bacillota</taxon>
        <taxon>Bacilli</taxon>
        <taxon>Bacillales</taxon>
        <taxon>Staphylococcaceae</taxon>
        <taxon>Staphylococcus</taxon>
    </lineage>
</organism>
<evidence type="ECO:0000313" key="3">
    <source>
        <dbReference type="EMBL" id="MBI5974450.1"/>
    </source>
</evidence>
<dbReference type="Gene3D" id="3.90.550.10">
    <property type="entry name" value="Spore Coat Polysaccharide Biosynthesis Protein SpsA, Chain A"/>
    <property type="match status" value="1"/>
</dbReference>
<dbReference type="EMBL" id="JABANU010000004">
    <property type="protein sequence ID" value="MBI5974450.1"/>
    <property type="molecule type" value="Genomic_DNA"/>
</dbReference>
<protein>
    <submittedName>
        <fullName evidence="3">Glycosyltransferase family 2 protein</fullName>
    </submittedName>
</protein>
<dbReference type="Pfam" id="PF00535">
    <property type="entry name" value="Glycos_transf_2"/>
    <property type="match status" value="1"/>
</dbReference>
<dbReference type="InterPro" id="IPR001173">
    <property type="entry name" value="Glyco_trans_2-like"/>
</dbReference>
<accession>A0ABS0T797</accession>
<proteinExistence type="inferred from homology"/>
<comment type="caution">
    <text evidence="3">The sequence shown here is derived from an EMBL/GenBank/DDBJ whole genome shotgun (WGS) entry which is preliminary data.</text>
</comment>
<dbReference type="RefSeq" id="WP_198617240.1">
    <property type="nucleotide sequence ID" value="NZ_JABANU010000004.1"/>
</dbReference>
<name>A0ABS0T797_9STAP</name>
<gene>
    <name evidence="3" type="ORF">HHH54_02405</name>
</gene>
<dbReference type="CDD" id="cd00761">
    <property type="entry name" value="Glyco_tranf_GTA_type"/>
    <property type="match status" value="1"/>
</dbReference>
<dbReference type="PANTHER" id="PTHR22916:SF3">
    <property type="entry name" value="UDP-GLCNAC:BETAGAL BETA-1,3-N-ACETYLGLUCOSAMINYLTRANSFERASE-LIKE PROTEIN 1"/>
    <property type="match status" value="1"/>
</dbReference>
<dbReference type="PANTHER" id="PTHR22916">
    <property type="entry name" value="GLYCOSYLTRANSFERASE"/>
    <property type="match status" value="1"/>
</dbReference>
<comment type="similarity">
    <text evidence="1">Belongs to the glycosyltransferase 2 family.</text>
</comment>
<sequence length="469" mass="54741">MRLKKPMFSIIVTTYNNEQSIIKAIQSITTQTIDKDKYEIIVVDDNSTDNTVHTINQLAVSNLKLIQLEHNTGGPSIPRNTGMIHATGEFIYFLDGDDWLDATILERIHRNRKLRKSDVIIGEVIKTKNGNESVYARFMTAFELLNASPLKNPYLFYYLGPAGKFVKRSLIQRNKMKFMEHTRFGEDKLFFMKLFEHAKRVSTLPDIVTYLNRSTDNQSIVRTVDFVEKRESDLILFNEALQIKDKKIKDQFLIRITEYDLLTNCDSFVFINLDQKAQAQVFEIVKQIFNNKYVKKRIAKQINVKYKNAVEAIYEDDFEKFIHYYKWLKKGGKLLSFDQQLKYISDDAYHFELIVPYSNLMHLQPIKDELIIQAKLYNVKKGQINHVVLENRSDFRASVQVKAIDISEDILTVRLSKDTLRNLKDGLYNVLICYDGYKLMNIKYGFNKEVFGVTFYPTVNGNLSIKKKS</sequence>
<evidence type="ECO:0000313" key="4">
    <source>
        <dbReference type="Proteomes" id="UP000751852"/>
    </source>
</evidence>
<reference evidence="3 4" key="1">
    <citation type="submission" date="2020-04" db="EMBL/GenBank/DDBJ databases">
        <title>Staphylococcus species from domestic dog.</title>
        <authorList>
            <person name="Paterson G.K."/>
        </authorList>
    </citation>
    <scope>NUCLEOTIDE SEQUENCE [LARGE SCALE GENOMIC DNA]</scope>
    <source>
        <strain evidence="3 4">H16/1A</strain>
    </source>
</reference>
<dbReference type="SUPFAM" id="SSF53448">
    <property type="entry name" value="Nucleotide-diphospho-sugar transferases"/>
    <property type="match status" value="1"/>
</dbReference>
<evidence type="ECO:0000259" key="2">
    <source>
        <dbReference type="Pfam" id="PF00535"/>
    </source>
</evidence>
<evidence type="ECO:0000256" key="1">
    <source>
        <dbReference type="ARBA" id="ARBA00006739"/>
    </source>
</evidence>